<dbReference type="EMBL" id="SMYL01000002">
    <property type="protein sequence ID" value="TDK67078.1"/>
    <property type="molecule type" value="Genomic_DNA"/>
</dbReference>
<evidence type="ECO:0000313" key="3">
    <source>
        <dbReference type="Proteomes" id="UP000294829"/>
    </source>
</evidence>
<gene>
    <name evidence="2" type="ORF">E2I14_04720</name>
</gene>
<dbReference type="PANTHER" id="PTHR34606:SF15">
    <property type="entry name" value="BON DOMAIN-CONTAINING PROTEIN"/>
    <property type="match status" value="1"/>
</dbReference>
<organism evidence="2 3">
    <name type="scientific">Sapientia aquatica</name>
    <dbReference type="NCBI Taxonomy" id="1549640"/>
    <lineage>
        <taxon>Bacteria</taxon>
        <taxon>Pseudomonadati</taxon>
        <taxon>Pseudomonadota</taxon>
        <taxon>Betaproteobacteria</taxon>
        <taxon>Burkholderiales</taxon>
        <taxon>Oxalobacteraceae</taxon>
        <taxon>Sapientia</taxon>
    </lineage>
</organism>
<feature type="domain" description="BON" evidence="1">
    <location>
        <begin position="149"/>
        <end position="217"/>
    </location>
</feature>
<sequence>MKTDEQLKDDVAAELRWSPSINASQIGVEVKNGIVTLAGSVASYSEKLEAEHVTQRVSGVKALAVQLDVKLANSSERTDADIALTAKNVIQWLSIIPSDAVKVMVENGWITLTGDVEWKYQQVAAVVAVRYLMGVKGVFDQIQIIPKLTPKSLKADIEQALQRNTSNDVKNITVQVDGTDVTLSGKVNNWDERSAIRKSAWAAPGVSKVIDNMVMAY</sequence>
<dbReference type="PANTHER" id="PTHR34606">
    <property type="entry name" value="BON DOMAIN-CONTAINING PROTEIN"/>
    <property type="match status" value="1"/>
</dbReference>
<reference evidence="2 3" key="1">
    <citation type="submission" date="2019-03" db="EMBL/GenBank/DDBJ databases">
        <title>Sapientia aquatica gen. nov., sp. nov., isolated from a crater lake.</title>
        <authorList>
            <person name="Felfoldi T."/>
            <person name="Szabo A."/>
            <person name="Toth E."/>
            <person name="Schumann P."/>
            <person name="Keki Z."/>
            <person name="Marialigeti K."/>
            <person name="Mathe I."/>
        </authorList>
    </citation>
    <scope>NUCLEOTIDE SEQUENCE [LARGE SCALE GENOMIC DNA]</scope>
    <source>
        <strain evidence="2 3">SA-152</strain>
    </source>
</reference>
<dbReference type="OrthoDB" id="870892at2"/>
<dbReference type="RefSeq" id="WP_133325967.1">
    <property type="nucleotide sequence ID" value="NZ_SMYL01000002.1"/>
</dbReference>
<dbReference type="PROSITE" id="PS50914">
    <property type="entry name" value="BON"/>
    <property type="match status" value="3"/>
</dbReference>
<comment type="caution">
    <text evidence="2">The sequence shown here is derived from an EMBL/GenBank/DDBJ whole genome shotgun (WGS) entry which is preliminary data.</text>
</comment>
<dbReference type="InterPro" id="IPR007055">
    <property type="entry name" value="BON_dom"/>
</dbReference>
<dbReference type="SMART" id="SM00749">
    <property type="entry name" value="BON"/>
    <property type="match status" value="3"/>
</dbReference>
<accession>A0A4V3AUY1</accession>
<keyword evidence="3" id="KW-1185">Reference proteome</keyword>
<dbReference type="InterPro" id="IPR014004">
    <property type="entry name" value="Transpt-assoc_nodulatn_dom_bac"/>
</dbReference>
<dbReference type="InterPro" id="IPR051686">
    <property type="entry name" value="Lipoprotein_DolP"/>
</dbReference>
<dbReference type="Pfam" id="PF04972">
    <property type="entry name" value="BON"/>
    <property type="match status" value="3"/>
</dbReference>
<evidence type="ECO:0000259" key="1">
    <source>
        <dbReference type="PROSITE" id="PS50914"/>
    </source>
</evidence>
<dbReference type="Gene3D" id="3.30.1340.30">
    <property type="match status" value="3"/>
</dbReference>
<feature type="domain" description="BON" evidence="1">
    <location>
        <begin position="3"/>
        <end position="73"/>
    </location>
</feature>
<proteinExistence type="predicted"/>
<feature type="domain" description="BON" evidence="1">
    <location>
        <begin position="78"/>
        <end position="146"/>
    </location>
</feature>
<dbReference type="Proteomes" id="UP000294829">
    <property type="component" value="Unassembled WGS sequence"/>
</dbReference>
<protein>
    <submittedName>
        <fullName evidence="2">BON domain-containing protein</fullName>
    </submittedName>
</protein>
<name>A0A4V3AUY1_9BURK</name>
<evidence type="ECO:0000313" key="2">
    <source>
        <dbReference type="EMBL" id="TDK67078.1"/>
    </source>
</evidence>
<dbReference type="AlphaFoldDB" id="A0A4V3AUY1"/>